<dbReference type="InterPro" id="IPR040453">
    <property type="entry name" value="Mnd1_HTH"/>
</dbReference>
<dbReference type="Pfam" id="PF18517">
    <property type="entry name" value="LZ3wCH"/>
    <property type="match status" value="1"/>
</dbReference>
<reference evidence="6 7" key="1">
    <citation type="journal article" date="2015" name="Parasit. Vectors">
        <title>Draft genome of the scabies mite.</title>
        <authorList>
            <person name="Rider S.D.Jr."/>
            <person name="Morgan M.S."/>
            <person name="Arlian L.G."/>
        </authorList>
    </citation>
    <scope>NUCLEOTIDE SEQUENCE [LARGE SCALE GENOMIC DNA]</scope>
    <source>
        <strain evidence="6">Arlian Lab</strain>
    </source>
</reference>
<dbReference type="InterPro" id="IPR040661">
    <property type="entry name" value="LZ3wCH"/>
</dbReference>
<comment type="caution">
    <text evidence="6">The sequence shown here is derived from an EMBL/GenBank/DDBJ whole genome shotgun (WGS) entry which is preliminary data.</text>
</comment>
<evidence type="ECO:0000313" key="7">
    <source>
        <dbReference type="Proteomes" id="UP000616769"/>
    </source>
</evidence>
<protein>
    <submittedName>
        <fullName evidence="6">Meiotic nuclear division protein 1-like protein</fullName>
    </submittedName>
</protein>
<evidence type="ECO:0000313" key="6">
    <source>
        <dbReference type="EMBL" id="KPM08767.1"/>
    </source>
</evidence>
<evidence type="ECO:0000259" key="5">
    <source>
        <dbReference type="Pfam" id="PF18517"/>
    </source>
</evidence>
<evidence type="ECO:0000259" key="4">
    <source>
        <dbReference type="Pfam" id="PF03962"/>
    </source>
</evidence>
<evidence type="ECO:0000256" key="3">
    <source>
        <dbReference type="ARBA" id="ARBA00023242"/>
    </source>
</evidence>
<keyword evidence="2" id="KW-0175">Coiled coil</keyword>
<proteinExistence type="predicted"/>
<dbReference type="VEuPathDB" id="VectorBase:SSCA000263"/>
<dbReference type="Proteomes" id="UP000616769">
    <property type="component" value="Unassembled WGS sequence"/>
</dbReference>
<dbReference type="GO" id="GO:0005634">
    <property type="term" value="C:nucleus"/>
    <property type="evidence" value="ECO:0007669"/>
    <property type="project" value="UniProtKB-SubCell"/>
</dbReference>
<keyword evidence="3" id="KW-0539">Nucleus</keyword>
<feature type="domain" description="Leucine zipper with capping helix" evidence="5">
    <location>
        <begin position="118"/>
        <end position="169"/>
    </location>
</feature>
<dbReference type="EMBL" id="JXLN01012674">
    <property type="protein sequence ID" value="KPM08767.1"/>
    <property type="molecule type" value="Genomic_DNA"/>
</dbReference>
<feature type="domain" description="Mnd1 HTH" evidence="4">
    <location>
        <begin position="11"/>
        <end position="43"/>
    </location>
</feature>
<gene>
    <name evidence="6" type="ORF">QR98_0072910</name>
</gene>
<organism evidence="6 7">
    <name type="scientific">Sarcoptes scabiei</name>
    <name type="common">Itch mite</name>
    <name type="synonym">Acarus scabiei</name>
    <dbReference type="NCBI Taxonomy" id="52283"/>
    <lineage>
        <taxon>Eukaryota</taxon>
        <taxon>Metazoa</taxon>
        <taxon>Ecdysozoa</taxon>
        <taxon>Arthropoda</taxon>
        <taxon>Chelicerata</taxon>
        <taxon>Arachnida</taxon>
        <taxon>Acari</taxon>
        <taxon>Acariformes</taxon>
        <taxon>Sarcoptiformes</taxon>
        <taxon>Astigmata</taxon>
        <taxon>Psoroptidia</taxon>
        <taxon>Sarcoptoidea</taxon>
        <taxon>Sarcoptidae</taxon>
        <taxon>Sarcoptinae</taxon>
        <taxon>Sarcoptes</taxon>
    </lineage>
</organism>
<accession>A0A132ACX6</accession>
<dbReference type="OrthoDB" id="273345at2759"/>
<comment type="subcellular location">
    <subcellularLocation>
        <location evidence="1">Nucleus</location>
    </subcellularLocation>
</comment>
<dbReference type="Pfam" id="PF03962">
    <property type="entry name" value="Mnd1"/>
    <property type="match status" value="1"/>
</dbReference>
<sequence length="172" mass="20323">MNLKQSYRSRKRKNVFLLKELEKIVPKEKGIPFQSIKEVLESLKLQESKNLEISLESLQSKIDSLNKEIEELSNNSEINENDAPMREKINAEIVSLKGQQQQLTEEIEQLDQYNLENLNAIKRKCLNSREAIDRWTDNVFAIKSWCKKKTQMEESEVNKILQIPQDFDYYED</sequence>
<dbReference type="AlphaFoldDB" id="A0A132ACX6"/>
<evidence type="ECO:0000256" key="2">
    <source>
        <dbReference type="ARBA" id="ARBA00023054"/>
    </source>
</evidence>
<evidence type="ECO:0000256" key="1">
    <source>
        <dbReference type="ARBA" id="ARBA00004123"/>
    </source>
</evidence>
<name>A0A132ACX6_SARSC</name>